<protein>
    <submittedName>
        <fullName evidence="1">Uncharacterized protein</fullName>
    </submittedName>
</protein>
<evidence type="ECO:0000313" key="1">
    <source>
        <dbReference type="EMBL" id="RMV44491.1"/>
    </source>
</evidence>
<organism evidence="1 2">
    <name type="scientific">Pseudomonas syringae pv. helianthi</name>
    <dbReference type="NCBI Taxonomy" id="251654"/>
    <lineage>
        <taxon>Bacteria</taxon>
        <taxon>Pseudomonadati</taxon>
        <taxon>Pseudomonadota</taxon>
        <taxon>Gammaproteobacteria</taxon>
        <taxon>Pseudomonadales</taxon>
        <taxon>Pseudomonadaceae</taxon>
        <taxon>Pseudomonas</taxon>
    </lineage>
</organism>
<dbReference type="Proteomes" id="UP000279173">
    <property type="component" value="Unassembled WGS sequence"/>
</dbReference>
<dbReference type="EMBL" id="RBUT01000156">
    <property type="protein sequence ID" value="RMV44491.1"/>
    <property type="molecule type" value="Genomic_DNA"/>
</dbReference>
<accession>A0A3M6CM43</accession>
<dbReference type="AlphaFoldDB" id="A0A3M6CM43"/>
<proteinExistence type="predicted"/>
<gene>
    <name evidence="1" type="ORF">ALP10_200154</name>
</gene>
<evidence type="ECO:0000313" key="2">
    <source>
        <dbReference type="Proteomes" id="UP000279173"/>
    </source>
</evidence>
<dbReference type="RefSeq" id="WP_147470837.1">
    <property type="nucleotide sequence ID" value="NZ_CP092918.1"/>
</dbReference>
<reference evidence="1 2" key="1">
    <citation type="submission" date="2018-08" db="EMBL/GenBank/DDBJ databases">
        <title>Recombination of ecologically and evolutionarily significant loci maintains genetic cohesion in the Pseudomonas syringae species complex.</title>
        <authorList>
            <person name="Dillon M."/>
            <person name="Thakur S."/>
            <person name="Almeida R.N.D."/>
            <person name="Weir B.S."/>
            <person name="Guttman D.S."/>
        </authorList>
    </citation>
    <scope>NUCLEOTIDE SEQUENCE [LARGE SCALE GENOMIC DNA]</scope>
    <source>
        <strain evidence="1 2">ICMP 3263</strain>
    </source>
</reference>
<sequence length="90" mass="10031">MSVVASHISIIDPLYRRDSLMNTPVLYGLRIWLAVRLCTKTIPQVLLHCGVDSLNTLSALLSKPDRSLGQPNETHIFGHIGAFESERCSR</sequence>
<dbReference type="GeneID" id="96217118"/>
<comment type="caution">
    <text evidence="1">The sequence shown here is derived from an EMBL/GenBank/DDBJ whole genome shotgun (WGS) entry which is preliminary data.</text>
</comment>
<name>A0A3M6CM43_9PSED</name>